<name>A0ABQ4M3F6_9BACL</name>
<dbReference type="Proteomes" id="UP000680638">
    <property type="component" value="Unassembled WGS sequence"/>
</dbReference>
<accession>A0ABQ4M3F6</accession>
<evidence type="ECO:0000313" key="2">
    <source>
        <dbReference type="Proteomes" id="UP000680638"/>
    </source>
</evidence>
<dbReference type="EMBL" id="BORW01000044">
    <property type="protein sequence ID" value="GIO70031.1"/>
    <property type="molecule type" value="Genomic_DNA"/>
</dbReference>
<organism evidence="1 2">
    <name type="scientific">Paenibacillus cookii</name>
    <dbReference type="NCBI Taxonomy" id="157839"/>
    <lineage>
        <taxon>Bacteria</taxon>
        <taxon>Bacillati</taxon>
        <taxon>Bacillota</taxon>
        <taxon>Bacilli</taxon>
        <taxon>Bacillales</taxon>
        <taxon>Paenibacillaceae</taxon>
        <taxon>Paenibacillus</taxon>
    </lineage>
</organism>
<proteinExistence type="predicted"/>
<sequence>MLQASIHAIRISGRIEASEIHALIRELQSRELKDGVVQPVFPESSYSEQEQEILGQLPVMGSPDPRMEPYIQLMSAIRQNMHEPPDSPAAQQLAEALYGMALDYFQGDARLIDKYWEGLIPEEGERSVVYGHDRELLVYVGEMIGHYLRNRKDDAR</sequence>
<reference evidence="1 2" key="1">
    <citation type="submission" date="2021-03" db="EMBL/GenBank/DDBJ databases">
        <title>Antimicrobial resistance genes in bacteria isolated from Japanese honey, and their potential for conferring macrolide and lincosamide resistance in the American foulbrood pathogen Paenibacillus larvae.</title>
        <authorList>
            <person name="Okamoto M."/>
            <person name="Kumagai M."/>
            <person name="Kanamori H."/>
            <person name="Takamatsu D."/>
        </authorList>
    </citation>
    <scope>NUCLEOTIDE SEQUENCE [LARGE SCALE GENOMIC DNA]</scope>
    <source>
        <strain evidence="1 2">J21TS3</strain>
    </source>
</reference>
<protein>
    <recommendedName>
        <fullName evidence="3">TipAS antibiotic-recognition domain-containing protein</fullName>
    </recommendedName>
</protein>
<keyword evidence="2" id="KW-1185">Reference proteome</keyword>
<dbReference type="RefSeq" id="WP_036707167.1">
    <property type="nucleotide sequence ID" value="NZ_BORW01000044.1"/>
</dbReference>
<evidence type="ECO:0008006" key="3">
    <source>
        <dbReference type="Google" id="ProtNLM"/>
    </source>
</evidence>
<evidence type="ECO:0000313" key="1">
    <source>
        <dbReference type="EMBL" id="GIO70031.1"/>
    </source>
</evidence>
<gene>
    <name evidence="1" type="ORF">J21TS3_48520</name>
</gene>
<comment type="caution">
    <text evidence="1">The sequence shown here is derived from an EMBL/GenBank/DDBJ whole genome shotgun (WGS) entry which is preliminary data.</text>
</comment>